<name>A0A6I6MU79_9CAUL</name>
<dbReference type="RefSeq" id="WP_158767115.1">
    <property type="nucleotide sequence ID" value="NZ_CP047045.1"/>
</dbReference>
<accession>A0A6I6MU79</accession>
<dbReference type="InterPro" id="IPR029068">
    <property type="entry name" value="Glyas_Bleomycin-R_OHBP_Dase"/>
</dbReference>
<dbReference type="InterPro" id="IPR004360">
    <property type="entry name" value="Glyas_Fos-R_dOase_dom"/>
</dbReference>
<evidence type="ECO:0000259" key="1">
    <source>
        <dbReference type="PROSITE" id="PS51819"/>
    </source>
</evidence>
<protein>
    <submittedName>
        <fullName evidence="2">Putative enzyme related to lactoylglutathione lyase</fullName>
    </submittedName>
</protein>
<dbReference type="AlphaFoldDB" id="A0A6I6MU79"/>
<keyword evidence="2" id="KW-0456">Lyase</keyword>
<dbReference type="Proteomes" id="UP000431269">
    <property type="component" value="Chromosome"/>
</dbReference>
<dbReference type="Pfam" id="PF00903">
    <property type="entry name" value="Glyoxalase"/>
    <property type="match status" value="1"/>
</dbReference>
<dbReference type="Gene3D" id="3.10.180.10">
    <property type="entry name" value="2,3-Dihydroxybiphenyl 1,2-Dioxygenase, domain 1"/>
    <property type="match status" value="1"/>
</dbReference>
<proteinExistence type="predicted"/>
<evidence type="ECO:0000313" key="3">
    <source>
        <dbReference type="Proteomes" id="UP000431269"/>
    </source>
</evidence>
<gene>
    <name evidence="2" type="ORF">DSM104635_03175</name>
</gene>
<dbReference type="GO" id="GO:0016829">
    <property type="term" value="F:lyase activity"/>
    <property type="evidence" value="ECO:0007669"/>
    <property type="project" value="UniProtKB-KW"/>
</dbReference>
<keyword evidence="3" id="KW-1185">Reference proteome</keyword>
<dbReference type="KEGG" id="tsv:DSM104635_03175"/>
<reference evidence="3" key="1">
    <citation type="submission" date="2019-12" db="EMBL/GenBank/DDBJ databases">
        <title>Complete genome of Terracaulis silvestris 0127_4.</title>
        <authorList>
            <person name="Vieira S."/>
            <person name="Riedel T."/>
            <person name="Sproer C."/>
            <person name="Pascual J."/>
            <person name="Boedeker C."/>
            <person name="Overmann J."/>
        </authorList>
    </citation>
    <scope>NUCLEOTIDE SEQUENCE [LARGE SCALE GENOMIC DNA]</scope>
    <source>
        <strain evidence="3">0127_4</strain>
    </source>
</reference>
<dbReference type="InterPro" id="IPR037523">
    <property type="entry name" value="VOC_core"/>
</dbReference>
<dbReference type="PROSITE" id="PS51819">
    <property type="entry name" value="VOC"/>
    <property type="match status" value="1"/>
</dbReference>
<dbReference type="EMBL" id="CP047045">
    <property type="protein sequence ID" value="QGZ96317.1"/>
    <property type="molecule type" value="Genomic_DNA"/>
</dbReference>
<organism evidence="2 3">
    <name type="scientific">Terricaulis silvestris</name>
    <dbReference type="NCBI Taxonomy" id="2686094"/>
    <lineage>
        <taxon>Bacteria</taxon>
        <taxon>Pseudomonadati</taxon>
        <taxon>Pseudomonadota</taxon>
        <taxon>Alphaproteobacteria</taxon>
        <taxon>Caulobacterales</taxon>
        <taxon>Caulobacteraceae</taxon>
        <taxon>Terricaulis</taxon>
    </lineage>
</organism>
<sequence>MIENITPILRADDLEATKRYYLDVLGFAVNWEVPYMLSVVRDGHPLLICDGHQGQRGTWLWIGVEDADALYAEFVAKGALIRDPPKSFEWGYEFQVEDPNGHVLRFGSEPRPGPHDAQFRG</sequence>
<evidence type="ECO:0000313" key="2">
    <source>
        <dbReference type="EMBL" id="QGZ96317.1"/>
    </source>
</evidence>
<dbReference type="SUPFAM" id="SSF54593">
    <property type="entry name" value="Glyoxalase/Bleomycin resistance protein/Dihydroxybiphenyl dioxygenase"/>
    <property type="match status" value="1"/>
</dbReference>
<feature type="domain" description="VOC" evidence="1">
    <location>
        <begin position="1"/>
        <end position="109"/>
    </location>
</feature>